<keyword evidence="6" id="KW-0406">Ion transport</keyword>
<evidence type="ECO:0000256" key="1">
    <source>
        <dbReference type="ARBA" id="ARBA00004127"/>
    </source>
</evidence>
<comment type="caution">
    <text evidence="11">The sequence shown here is derived from an EMBL/GenBank/DDBJ whole genome shotgun (WGS) entry which is preliminary data.</text>
</comment>
<dbReference type="FunFam" id="3.30.70.1350:FF:000001">
    <property type="entry name" value="Metal tolerance protein 11"/>
    <property type="match status" value="1"/>
</dbReference>
<dbReference type="Proteomes" id="UP000467841">
    <property type="component" value="Unassembled WGS sequence"/>
</dbReference>
<name>A0A6D2ICS8_9BRAS</name>
<feature type="domain" description="Cation efflux protein cytoplasmic" evidence="10">
    <location>
        <begin position="325"/>
        <end position="389"/>
    </location>
</feature>
<evidence type="ECO:0000256" key="4">
    <source>
        <dbReference type="ARBA" id="ARBA00022692"/>
    </source>
</evidence>
<dbReference type="PANTHER" id="PTHR43840">
    <property type="entry name" value="MITOCHONDRIAL METAL TRANSPORTER 1-RELATED"/>
    <property type="match status" value="1"/>
</dbReference>
<dbReference type="GO" id="GO:0016020">
    <property type="term" value="C:membrane"/>
    <property type="evidence" value="ECO:0007669"/>
    <property type="project" value="InterPro"/>
</dbReference>
<evidence type="ECO:0000256" key="6">
    <source>
        <dbReference type="ARBA" id="ARBA00023065"/>
    </source>
</evidence>
<dbReference type="Gene3D" id="1.20.1510.10">
    <property type="entry name" value="Cation efflux protein transmembrane domain"/>
    <property type="match status" value="1"/>
</dbReference>
<dbReference type="Gene3D" id="3.10.450.50">
    <property type="match status" value="1"/>
</dbReference>
<feature type="transmembrane region" description="Helical" evidence="8">
    <location>
        <begin position="139"/>
        <end position="163"/>
    </location>
</feature>
<dbReference type="GO" id="GO:0012505">
    <property type="term" value="C:endomembrane system"/>
    <property type="evidence" value="ECO:0007669"/>
    <property type="project" value="UniProtKB-SubCell"/>
</dbReference>
<dbReference type="InterPro" id="IPR032710">
    <property type="entry name" value="NTF2-like_dom_sf"/>
</dbReference>
<feature type="transmembrane region" description="Helical" evidence="8">
    <location>
        <begin position="184"/>
        <end position="202"/>
    </location>
</feature>
<dbReference type="InterPro" id="IPR027469">
    <property type="entry name" value="Cation_efflux_TMD_sf"/>
</dbReference>
<protein>
    <submittedName>
        <fullName evidence="11">Uncharacterized protein</fullName>
    </submittedName>
</protein>
<evidence type="ECO:0000259" key="10">
    <source>
        <dbReference type="Pfam" id="PF16916"/>
    </source>
</evidence>
<proteinExistence type="inferred from homology"/>
<dbReference type="FunFam" id="1.20.1510.10:FF:000003">
    <property type="entry name" value="Metal tolerance protein 11"/>
    <property type="match status" value="1"/>
</dbReference>
<comment type="similarity">
    <text evidence="2">Belongs to the cation diffusion facilitator (CDF) transporter (TC 2.A.4) family. SLC30A subfamily.</text>
</comment>
<evidence type="ECO:0000313" key="12">
    <source>
        <dbReference type="Proteomes" id="UP000467841"/>
    </source>
</evidence>
<keyword evidence="5 8" id="KW-1133">Transmembrane helix</keyword>
<feature type="transmembrane region" description="Helical" evidence="8">
    <location>
        <begin position="261"/>
        <end position="279"/>
    </location>
</feature>
<sequence length="700" mass="79859">MATEHIVHTADEYHVELLPSDDAPPPPSPSWRLSLDTFRLPTSSPSSVGRHDARTRFSRYFRTPRKERRVSEYYKKQERLLEGFNEMETIHEAGFASGAPTAEELKKLAKSERLAVHISNATNLVLFVAKVYASMESRSMAVIASTLDSLLDLLSGFILWFTANAMSKPNQFHYPIGKRRMQPVGIIVFASVMATLGLQVLLESGRQLVSKTGIHMNSTEEKWMIGIMVSVTIVKFILMLYCRGFQNEIVRAYAQDHLFDVVTNSVGLTTAVLAVKFYWWIDPSGAILIALYTIGTWARTVLENVHSLIGRSAPPDFLAKLTFLIWNHHEQIKHIDTVRAYTFGSHYFVEVDIVLPEDMRLQEAHNIGETLQEKLEQLAEVERAFVHIDFEFTHRPEHKYISLAQNLRHGNVKEENNRQALKPHGVMAFLLPNLSPSILRQTGKSPNLKPIFTQSLASSSPSSSVSYEFEEDNHSTLSLSSVQSPPLPDAQVKTIPTAQDKHNQDRNEFYINLGVAVRTLREDLPLIFTRDLNYDIYRDDVTFVDPMNTFSGIENYKLIFWALRFHGKILFRDISLEIFRVWQPSENMILIRWNLKGVPRVPWEAKGEFQGTSRYKLDRNGKIYEHRVDNLAFNFPHQLKPAVSVLDLVTASTASSPKPTFFFGPVDSYSSSWIEFYQVVRRTLDQTEDMLVTDSVVTCS</sequence>
<dbReference type="Gene3D" id="3.30.70.1350">
    <property type="entry name" value="Cation efflux protein, cytoplasmic domain"/>
    <property type="match status" value="1"/>
</dbReference>
<evidence type="ECO:0000256" key="2">
    <source>
        <dbReference type="ARBA" id="ARBA00008873"/>
    </source>
</evidence>
<dbReference type="OrthoDB" id="78296at2759"/>
<dbReference type="InterPro" id="IPR058533">
    <property type="entry name" value="Cation_efflux_TM"/>
</dbReference>
<feature type="domain" description="Cation efflux protein transmembrane" evidence="9">
    <location>
        <begin position="117"/>
        <end position="309"/>
    </location>
</feature>
<evidence type="ECO:0000259" key="9">
    <source>
        <dbReference type="Pfam" id="PF01545"/>
    </source>
</evidence>
<dbReference type="InterPro" id="IPR002524">
    <property type="entry name" value="Cation_efflux"/>
</dbReference>
<dbReference type="SUPFAM" id="SSF161111">
    <property type="entry name" value="Cation efflux protein transmembrane domain-like"/>
    <property type="match status" value="1"/>
</dbReference>
<dbReference type="GO" id="GO:0008324">
    <property type="term" value="F:monoatomic cation transmembrane transporter activity"/>
    <property type="evidence" value="ECO:0007669"/>
    <property type="project" value="InterPro"/>
</dbReference>
<dbReference type="EMBL" id="CACVBM020001048">
    <property type="protein sequence ID" value="CAA7026020.1"/>
    <property type="molecule type" value="Genomic_DNA"/>
</dbReference>
<dbReference type="Pfam" id="PF01545">
    <property type="entry name" value="Cation_efflux"/>
    <property type="match status" value="1"/>
</dbReference>
<dbReference type="InterPro" id="IPR018790">
    <property type="entry name" value="DUF2358"/>
</dbReference>
<reference evidence="11" key="1">
    <citation type="submission" date="2020-01" db="EMBL/GenBank/DDBJ databases">
        <authorList>
            <person name="Mishra B."/>
        </authorList>
    </citation>
    <scope>NUCLEOTIDE SEQUENCE [LARGE SCALE GENOMIC DNA]</scope>
</reference>
<feature type="transmembrane region" description="Helical" evidence="8">
    <location>
        <begin position="222"/>
        <end position="241"/>
    </location>
</feature>
<dbReference type="NCBIfam" id="TIGR01297">
    <property type="entry name" value="CDF"/>
    <property type="match status" value="1"/>
</dbReference>
<keyword evidence="4 8" id="KW-0812">Transmembrane</keyword>
<keyword evidence="12" id="KW-1185">Reference proteome</keyword>
<keyword evidence="3" id="KW-0813">Transport</keyword>
<evidence type="ECO:0000256" key="3">
    <source>
        <dbReference type="ARBA" id="ARBA00022448"/>
    </source>
</evidence>
<organism evidence="11 12">
    <name type="scientific">Microthlaspi erraticum</name>
    <dbReference type="NCBI Taxonomy" id="1685480"/>
    <lineage>
        <taxon>Eukaryota</taxon>
        <taxon>Viridiplantae</taxon>
        <taxon>Streptophyta</taxon>
        <taxon>Embryophyta</taxon>
        <taxon>Tracheophyta</taxon>
        <taxon>Spermatophyta</taxon>
        <taxon>Magnoliopsida</taxon>
        <taxon>eudicotyledons</taxon>
        <taxon>Gunneridae</taxon>
        <taxon>Pentapetalae</taxon>
        <taxon>rosids</taxon>
        <taxon>malvids</taxon>
        <taxon>Brassicales</taxon>
        <taxon>Brassicaceae</taxon>
        <taxon>Coluteocarpeae</taxon>
        <taxon>Microthlaspi</taxon>
    </lineage>
</organism>
<dbReference type="InterPro" id="IPR050291">
    <property type="entry name" value="CDF_Transporter"/>
</dbReference>
<gene>
    <name evidence="11" type="ORF">MERR_LOCUS13255</name>
</gene>
<dbReference type="InterPro" id="IPR036837">
    <property type="entry name" value="Cation_efflux_CTD_sf"/>
</dbReference>
<evidence type="ECO:0000256" key="5">
    <source>
        <dbReference type="ARBA" id="ARBA00022989"/>
    </source>
</evidence>
<dbReference type="AlphaFoldDB" id="A0A6D2ICS8"/>
<evidence type="ECO:0000313" key="11">
    <source>
        <dbReference type="EMBL" id="CAA7026020.1"/>
    </source>
</evidence>
<evidence type="ECO:0000256" key="8">
    <source>
        <dbReference type="SAM" id="Phobius"/>
    </source>
</evidence>
<evidence type="ECO:0000256" key="7">
    <source>
        <dbReference type="ARBA" id="ARBA00023136"/>
    </source>
</evidence>
<accession>A0A6D2ICS8</accession>
<dbReference type="SUPFAM" id="SSF54427">
    <property type="entry name" value="NTF2-like"/>
    <property type="match status" value="1"/>
</dbReference>
<dbReference type="Pfam" id="PF16916">
    <property type="entry name" value="ZT_dimer"/>
    <property type="match status" value="1"/>
</dbReference>
<dbReference type="Pfam" id="PF10184">
    <property type="entry name" value="DUF2358"/>
    <property type="match status" value="1"/>
</dbReference>
<dbReference type="InterPro" id="IPR027470">
    <property type="entry name" value="Cation_efflux_CTD"/>
</dbReference>
<dbReference type="SUPFAM" id="SSF160240">
    <property type="entry name" value="Cation efflux protein cytoplasmic domain-like"/>
    <property type="match status" value="1"/>
</dbReference>
<dbReference type="PANTHER" id="PTHR43840:SF35">
    <property type="entry name" value="METAL TOLERANCE PROTEIN 10"/>
    <property type="match status" value="1"/>
</dbReference>
<comment type="subcellular location">
    <subcellularLocation>
        <location evidence="1">Endomembrane system</location>
        <topology evidence="1">Multi-pass membrane protein</topology>
    </subcellularLocation>
</comment>
<keyword evidence="7 8" id="KW-0472">Membrane</keyword>